<keyword evidence="2" id="KW-0472">Membrane</keyword>
<dbReference type="PROSITE" id="PS51201">
    <property type="entry name" value="RCK_N"/>
    <property type="match status" value="1"/>
</dbReference>
<keyword evidence="6" id="KW-1185">Reference proteome</keyword>
<feature type="transmembrane region" description="Helical" evidence="2">
    <location>
        <begin position="20"/>
        <end position="40"/>
    </location>
</feature>
<sequence length="363" mass="39067">MPAVESPRALSPSTPLRKIVTGLALFLLICVVAVAGYMLAGWRLDDAIYMVIITIFGVGYGEVHPVESPSLRALTITVIIAGYGSVIYTIGGCMQMLIDGEINKALGARRMTKGIERLSGHTIICGVGRLGTILARELDAADKPFVLIDSDMEKLRDAEARGFLFIHGDASEEEILEQAGIGRAATVASVLSHDATNVFVTITARSMNPDVVIIARGENPKTEKKLLGSGANQVVLPTAIGAVKVAQLIIRPTAENMLEQIQQQSSMIDDLGQMGLRFDELVVQADSWLVEKRISDIELHSNHGFLIVGMRGSDGTHQLNPPPTTKLHAGDVVIILGHQDDIPELADRFTAKPAKMTYRGVST</sequence>
<protein>
    <submittedName>
        <fullName evidence="5">Voltage-gated potassium channel Kch</fullName>
    </submittedName>
</protein>
<dbReference type="Pfam" id="PF07885">
    <property type="entry name" value="Ion_trans_2"/>
    <property type="match status" value="1"/>
</dbReference>
<evidence type="ECO:0000256" key="1">
    <source>
        <dbReference type="ARBA" id="ARBA00004651"/>
    </source>
</evidence>
<dbReference type="InterPro" id="IPR050721">
    <property type="entry name" value="Trk_Ktr_HKT_K-transport"/>
</dbReference>
<evidence type="ECO:0000313" key="5">
    <source>
        <dbReference type="EMBL" id="KAA1261867.1"/>
    </source>
</evidence>
<dbReference type="Gene3D" id="3.40.50.720">
    <property type="entry name" value="NAD(P)-binding Rossmann-like Domain"/>
    <property type="match status" value="1"/>
</dbReference>
<dbReference type="InterPro" id="IPR036721">
    <property type="entry name" value="RCK_C_sf"/>
</dbReference>
<dbReference type="Proteomes" id="UP000322699">
    <property type="component" value="Unassembled WGS sequence"/>
</dbReference>
<dbReference type="OrthoDB" id="9785285at2"/>
<proteinExistence type="predicted"/>
<dbReference type="InterPro" id="IPR006037">
    <property type="entry name" value="RCK_C"/>
</dbReference>
<dbReference type="SUPFAM" id="SSF51735">
    <property type="entry name" value="NAD(P)-binding Rossmann-fold domains"/>
    <property type="match status" value="1"/>
</dbReference>
<dbReference type="Gene3D" id="3.30.70.1450">
    <property type="entry name" value="Regulator of K+ conductance, C-terminal domain"/>
    <property type="match status" value="1"/>
</dbReference>
<keyword evidence="5" id="KW-0813">Transport</keyword>
<evidence type="ECO:0000313" key="6">
    <source>
        <dbReference type="Proteomes" id="UP000322699"/>
    </source>
</evidence>
<dbReference type="RefSeq" id="WP_068266507.1">
    <property type="nucleotide sequence ID" value="NZ_LWSK01000123.1"/>
</dbReference>
<reference evidence="5 6" key="1">
    <citation type="submission" date="2019-08" db="EMBL/GenBank/DDBJ databases">
        <title>Deep-cultivation of Planctomycetes and their phenomic and genomic characterization uncovers novel biology.</title>
        <authorList>
            <person name="Wiegand S."/>
            <person name="Jogler M."/>
            <person name="Boedeker C."/>
            <person name="Pinto D."/>
            <person name="Vollmers J."/>
            <person name="Rivas-Marin E."/>
            <person name="Kohn T."/>
            <person name="Peeters S.H."/>
            <person name="Heuer A."/>
            <person name="Rast P."/>
            <person name="Oberbeckmann S."/>
            <person name="Bunk B."/>
            <person name="Jeske O."/>
            <person name="Meyerdierks A."/>
            <person name="Storesund J.E."/>
            <person name="Kallscheuer N."/>
            <person name="Luecker S."/>
            <person name="Lage O.M."/>
            <person name="Pohl T."/>
            <person name="Merkel B.J."/>
            <person name="Hornburger P."/>
            <person name="Mueller R.-W."/>
            <person name="Bruemmer F."/>
            <person name="Labrenz M."/>
            <person name="Spormann A.M."/>
            <person name="Op Den Camp H."/>
            <person name="Overmann J."/>
            <person name="Amann R."/>
            <person name="Jetten M.S.M."/>
            <person name="Mascher T."/>
            <person name="Medema M.H."/>
            <person name="Devos D.P."/>
            <person name="Kaster A.-K."/>
            <person name="Ovreas L."/>
            <person name="Rohde M."/>
            <person name="Galperin M.Y."/>
            <person name="Jogler C."/>
        </authorList>
    </citation>
    <scope>NUCLEOTIDE SEQUENCE [LARGE SCALE GENOMIC DNA]</scope>
    <source>
        <strain evidence="5 6">LF1</strain>
    </source>
</reference>
<evidence type="ECO:0000256" key="2">
    <source>
        <dbReference type="SAM" id="Phobius"/>
    </source>
</evidence>
<dbReference type="EMBL" id="VRLW01000001">
    <property type="protein sequence ID" value="KAA1261867.1"/>
    <property type="molecule type" value="Genomic_DNA"/>
</dbReference>
<dbReference type="Pfam" id="PF02254">
    <property type="entry name" value="TrkA_N"/>
    <property type="match status" value="1"/>
</dbReference>
<dbReference type="AlphaFoldDB" id="A0A5B1CKZ1"/>
<evidence type="ECO:0000259" key="4">
    <source>
        <dbReference type="PROSITE" id="PS51202"/>
    </source>
</evidence>
<comment type="caution">
    <text evidence="5">The sequence shown here is derived from an EMBL/GenBank/DDBJ whole genome shotgun (WGS) entry which is preliminary data.</text>
</comment>
<comment type="subcellular location">
    <subcellularLocation>
        <location evidence="1">Cell membrane</location>
        <topology evidence="1">Multi-pass membrane protein</topology>
    </subcellularLocation>
</comment>
<dbReference type="InterPro" id="IPR003148">
    <property type="entry name" value="RCK_N"/>
</dbReference>
<dbReference type="SUPFAM" id="SSF116726">
    <property type="entry name" value="TrkA C-terminal domain-like"/>
    <property type="match status" value="1"/>
</dbReference>
<dbReference type="InterPro" id="IPR036291">
    <property type="entry name" value="NAD(P)-bd_dom_sf"/>
</dbReference>
<dbReference type="PANTHER" id="PTHR43833">
    <property type="entry name" value="POTASSIUM CHANNEL PROTEIN 2-RELATED-RELATED"/>
    <property type="match status" value="1"/>
</dbReference>
<dbReference type="Gene3D" id="1.10.287.70">
    <property type="match status" value="1"/>
</dbReference>
<dbReference type="SUPFAM" id="SSF81324">
    <property type="entry name" value="Voltage-gated potassium channels"/>
    <property type="match status" value="1"/>
</dbReference>
<keyword evidence="5" id="KW-0406">Ion transport</keyword>
<dbReference type="PROSITE" id="PS51202">
    <property type="entry name" value="RCK_C"/>
    <property type="match status" value="1"/>
</dbReference>
<dbReference type="InterPro" id="IPR013099">
    <property type="entry name" value="K_chnl_dom"/>
</dbReference>
<accession>A0A5B1CKZ1</accession>
<evidence type="ECO:0000259" key="3">
    <source>
        <dbReference type="PROSITE" id="PS51201"/>
    </source>
</evidence>
<feature type="transmembrane region" description="Helical" evidence="2">
    <location>
        <begin position="47"/>
        <end position="65"/>
    </location>
</feature>
<keyword evidence="2" id="KW-0812">Transmembrane</keyword>
<feature type="domain" description="RCK N-terminal" evidence="3">
    <location>
        <begin position="119"/>
        <end position="236"/>
    </location>
</feature>
<dbReference type="GO" id="GO:0008324">
    <property type="term" value="F:monoatomic cation transmembrane transporter activity"/>
    <property type="evidence" value="ECO:0007669"/>
    <property type="project" value="InterPro"/>
</dbReference>
<organism evidence="5 6">
    <name type="scientific">Rubripirellula obstinata</name>
    <dbReference type="NCBI Taxonomy" id="406547"/>
    <lineage>
        <taxon>Bacteria</taxon>
        <taxon>Pseudomonadati</taxon>
        <taxon>Planctomycetota</taxon>
        <taxon>Planctomycetia</taxon>
        <taxon>Pirellulales</taxon>
        <taxon>Pirellulaceae</taxon>
        <taxon>Rubripirellula</taxon>
    </lineage>
</organism>
<name>A0A5B1CKZ1_9BACT</name>
<feature type="transmembrane region" description="Helical" evidence="2">
    <location>
        <begin position="71"/>
        <end position="90"/>
    </location>
</feature>
<keyword evidence="5" id="KW-0407">Ion channel</keyword>
<dbReference type="Pfam" id="PF02080">
    <property type="entry name" value="TrkA_C"/>
    <property type="match status" value="1"/>
</dbReference>
<dbReference type="GO" id="GO:0005886">
    <property type="term" value="C:plasma membrane"/>
    <property type="evidence" value="ECO:0007669"/>
    <property type="project" value="UniProtKB-SubCell"/>
</dbReference>
<feature type="domain" description="RCK C-terminal" evidence="4">
    <location>
        <begin position="266"/>
        <end position="351"/>
    </location>
</feature>
<gene>
    <name evidence="5" type="primary">kch</name>
    <name evidence="5" type="ORF">LF1_44280</name>
</gene>
<dbReference type="GO" id="GO:0006813">
    <property type="term" value="P:potassium ion transport"/>
    <property type="evidence" value="ECO:0007669"/>
    <property type="project" value="InterPro"/>
</dbReference>
<keyword evidence="2" id="KW-1133">Transmembrane helix</keyword>
<dbReference type="PANTHER" id="PTHR43833:SF9">
    <property type="entry name" value="POTASSIUM CHANNEL PROTEIN YUGO-RELATED"/>
    <property type="match status" value="1"/>
</dbReference>